<dbReference type="RefSeq" id="XP_018330616.1">
    <property type="nucleotide sequence ID" value="XM_018475114.2"/>
</dbReference>
<reference evidence="3" key="1">
    <citation type="submission" date="2025-08" db="UniProtKB">
        <authorList>
            <consortium name="RefSeq"/>
        </authorList>
    </citation>
    <scope>IDENTIFICATION</scope>
    <source>
        <tissue evidence="3">Entire body</tissue>
    </source>
</reference>
<keyword evidence="1" id="KW-0472">Membrane</keyword>
<keyword evidence="1" id="KW-1133">Transmembrane helix</keyword>
<protein>
    <submittedName>
        <fullName evidence="3">Uncharacterized protein LOC108740689</fullName>
    </submittedName>
</protein>
<evidence type="ECO:0000313" key="2">
    <source>
        <dbReference type="Proteomes" id="UP000192223"/>
    </source>
</evidence>
<dbReference type="InParanoid" id="A0A1W4X3B2"/>
<accession>A0A1W4X3B2</accession>
<keyword evidence="2" id="KW-1185">Reference proteome</keyword>
<dbReference type="AlphaFoldDB" id="A0A1W4X3B2"/>
<evidence type="ECO:0000313" key="3">
    <source>
        <dbReference type="RefSeq" id="XP_018330616.1"/>
    </source>
</evidence>
<name>A0A1W4X3B2_AGRPL</name>
<dbReference type="Proteomes" id="UP000192223">
    <property type="component" value="Unplaced"/>
</dbReference>
<organism evidence="2 3">
    <name type="scientific">Agrilus planipennis</name>
    <name type="common">Emerald ash borer</name>
    <name type="synonym">Agrilus marcopoli</name>
    <dbReference type="NCBI Taxonomy" id="224129"/>
    <lineage>
        <taxon>Eukaryota</taxon>
        <taxon>Metazoa</taxon>
        <taxon>Ecdysozoa</taxon>
        <taxon>Arthropoda</taxon>
        <taxon>Hexapoda</taxon>
        <taxon>Insecta</taxon>
        <taxon>Pterygota</taxon>
        <taxon>Neoptera</taxon>
        <taxon>Endopterygota</taxon>
        <taxon>Coleoptera</taxon>
        <taxon>Polyphaga</taxon>
        <taxon>Elateriformia</taxon>
        <taxon>Buprestoidea</taxon>
        <taxon>Buprestidae</taxon>
        <taxon>Agrilinae</taxon>
        <taxon>Agrilus</taxon>
    </lineage>
</organism>
<feature type="transmembrane region" description="Helical" evidence="1">
    <location>
        <begin position="107"/>
        <end position="129"/>
    </location>
</feature>
<sequence>MSNKWNSDDDFSRDIQELSVFGTNGYFDKEILSNADEIRTRLQITRRSRFDDDERFNQILNDDSTICENVVFCKPVRGRPLKNIPLVDKPGGKSSFLDKQNETSATIRRVCMLWCLAWISLMILLRTHFDKRTNEKKMMHQNEKHLQCQIFVSIAQVPSQTAPHLLIHHQVLQHFLLNSH</sequence>
<dbReference type="GeneID" id="108740689"/>
<proteinExistence type="predicted"/>
<dbReference type="KEGG" id="apln:108740689"/>
<gene>
    <name evidence="3" type="primary">LOC108740689</name>
</gene>
<keyword evidence="1" id="KW-0812">Transmembrane</keyword>
<evidence type="ECO:0000256" key="1">
    <source>
        <dbReference type="SAM" id="Phobius"/>
    </source>
</evidence>